<dbReference type="RefSeq" id="WP_122926655.1">
    <property type="nucleotide sequence ID" value="NZ_JARMEQ010000028.1"/>
</dbReference>
<protein>
    <submittedName>
        <fullName evidence="2">DUF2325 domain-containing protein</fullName>
    </submittedName>
</protein>
<comment type="caution">
    <text evidence="2">The sequence shown here is derived from an EMBL/GenBank/DDBJ whole genome shotgun (WGS) entry which is preliminary data.</text>
</comment>
<keyword evidence="3" id="KW-1185">Reference proteome</keyword>
<organism evidence="2 3">
    <name type="scientific">Brevibacillus nitrificans</name>
    <dbReference type="NCBI Taxonomy" id="651560"/>
    <lineage>
        <taxon>Bacteria</taxon>
        <taxon>Bacillati</taxon>
        <taxon>Bacillota</taxon>
        <taxon>Bacilli</taxon>
        <taxon>Bacillales</taxon>
        <taxon>Paenibacillaceae</taxon>
        <taxon>Brevibacillus</taxon>
    </lineage>
</organism>
<name>A0A3M8CV16_9BACL</name>
<proteinExistence type="inferred from homology"/>
<sequence length="93" mass="10630">MAGVLVIGGDRVGEIESRLQEKGFRRVYHVSGRKKSDVKAMIPSDTELILVFINFVNHNLCKNIKKLAKQRQVPIVFCRRSCEVVEQYEPIIS</sequence>
<evidence type="ECO:0000313" key="3">
    <source>
        <dbReference type="Proteomes" id="UP000269573"/>
    </source>
</evidence>
<dbReference type="InterPro" id="IPR016772">
    <property type="entry name" value="UCP020408"/>
</dbReference>
<evidence type="ECO:0000313" key="2">
    <source>
        <dbReference type="EMBL" id="RNB79097.1"/>
    </source>
</evidence>
<accession>A0A3M8CV16</accession>
<dbReference type="EMBL" id="RHHU01000021">
    <property type="protein sequence ID" value="RNB79097.1"/>
    <property type="molecule type" value="Genomic_DNA"/>
</dbReference>
<comment type="similarity">
    <text evidence="1">Belongs to the UPF0751 family.</text>
</comment>
<dbReference type="AlphaFoldDB" id="A0A3M8CV16"/>
<evidence type="ECO:0000256" key="1">
    <source>
        <dbReference type="ARBA" id="ARBA00007189"/>
    </source>
</evidence>
<dbReference type="Proteomes" id="UP000269573">
    <property type="component" value="Unassembled WGS sequence"/>
</dbReference>
<gene>
    <name evidence="2" type="ORF">EDM59_28020</name>
</gene>
<dbReference type="GeneID" id="301132723"/>
<reference evidence="2 3" key="1">
    <citation type="submission" date="2018-10" db="EMBL/GenBank/DDBJ databases">
        <title>Phylogenomics of Brevibacillus.</title>
        <authorList>
            <person name="Dunlap C."/>
        </authorList>
    </citation>
    <scope>NUCLEOTIDE SEQUENCE [LARGE SCALE GENOMIC DNA]</scope>
    <source>
        <strain evidence="2 3">JCM 15774</strain>
    </source>
</reference>
<dbReference type="PIRSF" id="PIRSF020408">
    <property type="entry name" value="UCP020408"/>
    <property type="match status" value="1"/>
</dbReference>
<dbReference type="Pfam" id="PF10087">
    <property type="entry name" value="DUF2325"/>
    <property type="match status" value="1"/>
</dbReference>